<protein>
    <submittedName>
        <fullName evidence="1">Uncharacterized protein</fullName>
    </submittedName>
</protein>
<sequence length="69" mass="7454">GDLRLGVLLSYLRIVGDCIGELDLPPRLGGIRRIGEGDLRRMLGDLCCMGEGALLRLTGDGDLRRCIGE</sequence>
<evidence type="ECO:0000313" key="1">
    <source>
        <dbReference type="EMBL" id="MCI84589.1"/>
    </source>
</evidence>
<dbReference type="EMBL" id="LXQA011094733">
    <property type="protein sequence ID" value="MCI84589.1"/>
    <property type="molecule type" value="Genomic_DNA"/>
</dbReference>
<keyword evidence="2" id="KW-1185">Reference proteome</keyword>
<dbReference type="Proteomes" id="UP000265520">
    <property type="component" value="Unassembled WGS sequence"/>
</dbReference>
<feature type="non-terminal residue" evidence="1">
    <location>
        <position position="1"/>
    </location>
</feature>
<comment type="caution">
    <text evidence="1">The sequence shown here is derived from an EMBL/GenBank/DDBJ whole genome shotgun (WGS) entry which is preliminary data.</text>
</comment>
<evidence type="ECO:0000313" key="2">
    <source>
        <dbReference type="Proteomes" id="UP000265520"/>
    </source>
</evidence>
<reference evidence="1 2" key="1">
    <citation type="journal article" date="2018" name="Front. Plant Sci.">
        <title>Red Clover (Trifolium pratense) and Zigzag Clover (T. medium) - A Picture of Genomic Similarities and Differences.</title>
        <authorList>
            <person name="Dluhosova J."/>
            <person name="Istvanek J."/>
            <person name="Nedelnik J."/>
            <person name="Repkova J."/>
        </authorList>
    </citation>
    <scope>NUCLEOTIDE SEQUENCE [LARGE SCALE GENOMIC DNA]</scope>
    <source>
        <strain evidence="2">cv. 10/8</strain>
        <tissue evidence="1">Leaf</tissue>
    </source>
</reference>
<proteinExistence type="predicted"/>
<feature type="non-terminal residue" evidence="1">
    <location>
        <position position="69"/>
    </location>
</feature>
<accession>A0A392VBG6</accession>
<dbReference type="AlphaFoldDB" id="A0A392VBG6"/>
<organism evidence="1 2">
    <name type="scientific">Trifolium medium</name>
    <dbReference type="NCBI Taxonomy" id="97028"/>
    <lineage>
        <taxon>Eukaryota</taxon>
        <taxon>Viridiplantae</taxon>
        <taxon>Streptophyta</taxon>
        <taxon>Embryophyta</taxon>
        <taxon>Tracheophyta</taxon>
        <taxon>Spermatophyta</taxon>
        <taxon>Magnoliopsida</taxon>
        <taxon>eudicotyledons</taxon>
        <taxon>Gunneridae</taxon>
        <taxon>Pentapetalae</taxon>
        <taxon>rosids</taxon>
        <taxon>fabids</taxon>
        <taxon>Fabales</taxon>
        <taxon>Fabaceae</taxon>
        <taxon>Papilionoideae</taxon>
        <taxon>50 kb inversion clade</taxon>
        <taxon>NPAAA clade</taxon>
        <taxon>Hologalegina</taxon>
        <taxon>IRL clade</taxon>
        <taxon>Trifolieae</taxon>
        <taxon>Trifolium</taxon>
    </lineage>
</organism>
<name>A0A392VBG6_9FABA</name>